<name>A0A4S2G2R4_9BACT</name>
<accession>A0A4S2G2R4</accession>
<comment type="caution">
    <text evidence="2">The sequence shown here is derived from an EMBL/GenBank/DDBJ whole genome shotgun (WGS) entry which is preliminary data.</text>
</comment>
<organism evidence="2 3">
    <name type="scientific">Muribaculum intestinale</name>
    <dbReference type="NCBI Taxonomy" id="1796646"/>
    <lineage>
        <taxon>Bacteria</taxon>
        <taxon>Pseudomonadati</taxon>
        <taxon>Bacteroidota</taxon>
        <taxon>Bacteroidia</taxon>
        <taxon>Bacteroidales</taxon>
        <taxon>Muribaculaceae</taxon>
        <taxon>Muribaculum</taxon>
    </lineage>
</organism>
<dbReference type="RefSeq" id="WP_135992764.1">
    <property type="nucleotide sequence ID" value="NZ_CAMRAI010000038.1"/>
</dbReference>
<feature type="chain" id="PRO_5020756158" description="Porin" evidence="1">
    <location>
        <begin position="20"/>
        <end position="438"/>
    </location>
</feature>
<evidence type="ECO:0000256" key="1">
    <source>
        <dbReference type="SAM" id="SignalP"/>
    </source>
</evidence>
<dbReference type="SUPFAM" id="SSF56935">
    <property type="entry name" value="Porins"/>
    <property type="match status" value="1"/>
</dbReference>
<evidence type="ECO:0008006" key="4">
    <source>
        <dbReference type="Google" id="ProtNLM"/>
    </source>
</evidence>
<proteinExistence type="predicted"/>
<protein>
    <recommendedName>
        <fullName evidence="4">Porin</fullName>
    </recommendedName>
</protein>
<evidence type="ECO:0000313" key="3">
    <source>
        <dbReference type="Proteomes" id="UP000306630"/>
    </source>
</evidence>
<dbReference type="EMBL" id="SRYD01000006">
    <property type="protein sequence ID" value="TGY76018.1"/>
    <property type="molecule type" value="Genomic_DNA"/>
</dbReference>
<feature type="signal peptide" evidence="1">
    <location>
        <begin position="1"/>
        <end position="19"/>
    </location>
</feature>
<sequence length="438" mass="48434">MLRHLLLVGMCAASLSSFAQINAEQPAPSSTADNGHKIIYFGDGTAESGSSEEMISKFYFDQFRHAHDPLAPYFMFMSRDSKLALGIGGKFNATAYYDWNGTVDDNGFIPFEIPMSRDNTQRHRIGASVSESQLFLRLFGKSDRFGWYQLYIQAKFTGSGMNGYGFKLSKAYASVGDWTLGYASTTFADPAACPNTVDPQGPNAEVSETTFLLRYMHTFKGNHWSIAASVEAPDAQVPTYPGIATACNSYMPDFAAFGQYQWADGLYHVRLSGIIRGLEYRDEITAANHHVIGWGAHLSTVANPLPSTVLYGGINAGKGIASLNNDLQCDSRGLDMLPSVWNPGAMHTAKSIAWYAALQYNFRPDLYSTVMFSEVRLFPGDIKDDGMYKYGLYGAANIFWNPTSRLLLGAEYNFGARKDVSGDRRWVNRVGLTCQYSF</sequence>
<dbReference type="Proteomes" id="UP000306630">
    <property type="component" value="Unassembled WGS sequence"/>
</dbReference>
<dbReference type="AlphaFoldDB" id="A0A4S2G2R4"/>
<evidence type="ECO:0000313" key="2">
    <source>
        <dbReference type="EMBL" id="TGY76018.1"/>
    </source>
</evidence>
<keyword evidence="1" id="KW-0732">Signal</keyword>
<reference evidence="2 3" key="1">
    <citation type="submission" date="2019-04" db="EMBL/GenBank/DDBJ databases">
        <title>Microbes associate with the intestines of laboratory mice.</title>
        <authorList>
            <person name="Navarre W."/>
            <person name="Wong E."/>
            <person name="Huang K."/>
            <person name="Tropini C."/>
            <person name="Ng K."/>
            <person name="Yu B."/>
        </authorList>
    </citation>
    <scope>NUCLEOTIDE SEQUENCE [LARGE SCALE GENOMIC DNA]</scope>
    <source>
        <strain evidence="2 3">NM06_A21</strain>
    </source>
</reference>
<gene>
    <name evidence="2" type="ORF">E5333_02150</name>
</gene>